<comment type="caution">
    <text evidence="5">The sequence shown here is derived from an EMBL/GenBank/DDBJ whole genome shotgun (WGS) entry which is preliminary data.</text>
</comment>
<dbReference type="PRINTS" id="PR00598">
    <property type="entry name" value="HTHMARR"/>
</dbReference>
<keyword evidence="3" id="KW-0804">Transcription</keyword>
<evidence type="ECO:0000256" key="1">
    <source>
        <dbReference type="ARBA" id="ARBA00023015"/>
    </source>
</evidence>
<evidence type="ECO:0000259" key="4">
    <source>
        <dbReference type="PROSITE" id="PS50995"/>
    </source>
</evidence>
<dbReference type="PROSITE" id="PS50995">
    <property type="entry name" value="HTH_MARR_2"/>
    <property type="match status" value="1"/>
</dbReference>
<keyword evidence="2" id="KW-0238">DNA-binding</keyword>
<evidence type="ECO:0000256" key="2">
    <source>
        <dbReference type="ARBA" id="ARBA00023125"/>
    </source>
</evidence>
<keyword evidence="6" id="KW-1185">Reference proteome</keyword>
<keyword evidence="1" id="KW-0805">Transcription regulation</keyword>
<dbReference type="RefSeq" id="WP_060622887.1">
    <property type="nucleotide sequence ID" value="NZ_LCZJ02000018.1"/>
</dbReference>
<evidence type="ECO:0000256" key="3">
    <source>
        <dbReference type="ARBA" id="ARBA00023163"/>
    </source>
</evidence>
<evidence type="ECO:0000313" key="5">
    <source>
        <dbReference type="EMBL" id="KTD87364.1"/>
    </source>
</evidence>
<dbReference type="PANTHER" id="PTHR42756">
    <property type="entry name" value="TRANSCRIPTIONAL REGULATOR, MARR"/>
    <property type="match status" value="1"/>
</dbReference>
<dbReference type="AlphaFoldDB" id="A0A0W1B1C6"/>
<dbReference type="OrthoDB" id="9799663at2"/>
<dbReference type="EMBL" id="LCZJ02000018">
    <property type="protein sequence ID" value="KTD87364.1"/>
    <property type="molecule type" value="Genomic_DNA"/>
</dbReference>
<dbReference type="GO" id="GO:0003677">
    <property type="term" value="F:DNA binding"/>
    <property type="evidence" value="ECO:0007669"/>
    <property type="project" value="UniProtKB-KW"/>
</dbReference>
<dbReference type="PANTHER" id="PTHR42756:SF1">
    <property type="entry name" value="TRANSCRIPTIONAL REPRESSOR OF EMRAB OPERON"/>
    <property type="match status" value="1"/>
</dbReference>
<dbReference type="InterPro" id="IPR036388">
    <property type="entry name" value="WH-like_DNA-bd_sf"/>
</dbReference>
<dbReference type="Pfam" id="PF01047">
    <property type="entry name" value="MarR"/>
    <property type="match status" value="1"/>
</dbReference>
<dbReference type="SMART" id="SM00347">
    <property type="entry name" value="HTH_MARR"/>
    <property type="match status" value="1"/>
</dbReference>
<sequence>MDSKDPLGLVIRDLHLEIANYLTKLLAPVRLAPEQHLLMALLLEKEGLSQNEIANKLGKDKASVARMIASLENKGYIHKVTSRQDRRSVNVFVTEEGRKLETTINEVTLQLNEIIATGLSPADYSTLKTLLTRVQDNVRDA</sequence>
<dbReference type="InterPro" id="IPR036390">
    <property type="entry name" value="WH_DNA-bd_sf"/>
</dbReference>
<dbReference type="GO" id="GO:0003700">
    <property type="term" value="F:DNA-binding transcription factor activity"/>
    <property type="evidence" value="ECO:0007669"/>
    <property type="project" value="InterPro"/>
</dbReference>
<dbReference type="Gene3D" id="1.10.10.10">
    <property type="entry name" value="Winged helix-like DNA-binding domain superfamily/Winged helix DNA-binding domain"/>
    <property type="match status" value="1"/>
</dbReference>
<proteinExistence type="predicted"/>
<dbReference type="InterPro" id="IPR000835">
    <property type="entry name" value="HTH_MarR-typ"/>
</dbReference>
<protein>
    <recommendedName>
        <fullName evidence="4">HTH marR-type domain-containing protein</fullName>
    </recommendedName>
</protein>
<organism evidence="5 6">
    <name type="scientific">Paenibacillus etheri</name>
    <dbReference type="NCBI Taxonomy" id="1306852"/>
    <lineage>
        <taxon>Bacteria</taxon>
        <taxon>Bacillati</taxon>
        <taxon>Bacillota</taxon>
        <taxon>Bacilli</taxon>
        <taxon>Bacillales</taxon>
        <taxon>Paenibacillaceae</taxon>
        <taxon>Paenibacillus</taxon>
    </lineage>
</organism>
<gene>
    <name evidence="5" type="ORF">UQ64_11100</name>
</gene>
<dbReference type="PROSITE" id="PS01117">
    <property type="entry name" value="HTH_MARR_1"/>
    <property type="match status" value="1"/>
</dbReference>
<evidence type="ECO:0000313" key="6">
    <source>
        <dbReference type="Proteomes" id="UP000054709"/>
    </source>
</evidence>
<dbReference type="Proteomes" id="UP000054709">
    <property type="component" value="Unassembled WGS sequence"/>
</dbReference>
<reference evidence="5 6" key="1">
    <citation type="journal article" date="2015" name="Int. Biodeterior. Biodegradation">
        <title>Physiological and genetic screening methods for the isolation of methyl tert-butyl ether-degrading bacteria for bioremediation purposes.</title>
        <authorList>
            <person name="Guisado I.M."/>
            <person name="Purswani J."/>
            <person name="Gonzalez Lopez J."/>
            <person name="Pozo C."/>
        </authorList>
    </citation>
    <scope>NUCLEOTIDE SEQUENCE [LARGE SCALE GENOMIC DNA]</scope>
    <source>
        <strain evidence="5 6">SH7</strain>
    </source>
</reference>
<dbReference type="InterPro" id="IPR023187">
    <property type="entry name" value="Tscrpt_reg_MarR-type_CS"/>
</dbReference>
<dbReference type="SUPFAM" id="SSF46785">
    <property type="entry name" value="Winged helix' DNA-binding domain"/>
    <property type="match status" value="1"/>
</dbReference>
<feature type="domain" description="HTH marR-type" evidence="4">
    <location>
        <begin position="1"/>
        <end position="136"/>
    </location>
</feature>
<name>A0A0W1B1C6_9BACL</name>
<accession>A0A0W1B1C6</accession>